<proteinExistence type="inferred from homology"/>
<dbReference type="GO" id="GO:0003677">
    <property type="term" value="F:DNA binding"/>
    <property type="evidence" value="ECO:0007669"/>
    <property type="project" value="UniProtKB-UniRule"/>
</dbReference>
<dbReference type="GO" id="GO:0006310">
    <property type="term" value="P:DNA recombination"/>
    <property type="evidence" value="ECO:0007669"/>
    <property type="project" value="UniProtKB-KW"/>
</dbReference>
<dbReference type="InterPro" id="IPR002104">
    <property type="entry name" value="Integrase_catalytic"/>
</dbReference>
<evidence type="ECO:0000256" key="1">
    <source>
        <dbReference type="ARBA" id="ARBA00008857"/>
    </source>
</evidence>
<evidence type="ECO:0000313" key="8">
    <source>
        <dbReference type="EMBL" id="NEU75461.1"/>
    </source>
</evidence>
<dbReference type="InterPro" id="IPR010998">
    <property type="entry name" value="Integrase_recombinase_N"/>
</dbReference>
<evidence type="ECO:0000256" key="2">
    <source>
        <dbReference type="ARBA" id="ARBA00022908"/>
    </source>
</evidence>
<keyword evidence="3 5" id="KW-0238">DNA-binding</keyword>
<dbReference type="Gene3D" id="1.10.150.130">
    <property type="match status" value="1"/>
</dbReference>
<dbReference type="PROSITE" id="PS51900">
    <property type="entry name" value="CB"/>
    <property type="match status" value="1"/>
</dbReference>
<dbReference type="RefSeq" id="WP_039739969.1">
    <property type="nucleotide sequence ID" value="NZ_JTCM02000070.1"/>
</dbReference>
<dbReference type="Gene3D" id="1.10.443.10">
    <property type="entry name" value="Intergrase catalytic core"/>
    <property type="match status" value="1"/>
</dbReference>
<evidence type="ECO:0000256" key="3">
    <source>
        <dbReference type="ARBA" id="ARBA00023125"/>
    </source>
</evidence>
<organism evidence="8 9">
    <name type="scientific">Hassallia byssoidea VB512170</name>
    <dbReference type="NCBI Taxonomy" id="1304833"/>
    <lineage>
        <taxon>Bacteria</taxon>
        <taxon>Bacillati</taxon>
        <taxon>Cyanobacteriota</taxon>
        <taxon>Cyanophyceae</taxon>
        <taxon>Nostocales</taxon>
        <taxon>Tolypothrichaceae</taxon>
        <taxon>Hassallia</taxon>
    </lineage>
</organism>
<evidence type="ECO:0000259" key="7">
    <source>
        <dbReference type="PROSITE" id="PS51900"/>
    </source>
</evidence>
<dbReference type="Proteomes" id="UP000031549">
    <property type="component" value="Unassembled WGS sequence"/>
</dbReference>
<comment type="caution">
    <text evidence="8">The sequence shown here is derived from an EMBL/GenBank/DDBJ whole genome shotgun (WGS) entry which is preliminary data.</text>
</comment>
<dbReference type="PANTHER" id="PTHR30349:SF41">
    <property type="entry name" value="INTEGRASE_RECOMBINASE PROTEIN MJ0367-RELATED"/>
    <property type="match status" value="1"/>
</dbReference>
<feature type="domain" description="Tyr recombinase" evidence="6">
    <location>
        <begin position="164"/>
        <end position="351"/>
    </location>
</feature>
<accession>A0A846HGE5</accession>
<dbReference type="InterPro" id="IPR044068">
    <property type="entry name" value="CB"/>
</dbReference>
<name>A0A846HGE5_9CYAN</name>
<dbReference type="PROSITE" id="PS51898">
    <property type="entry name" value="TYR_RECOMBINASE"/>
    <property type="match status" value="1"/>
</dbReference>
<dbReference type="SUPFAM" id="SSF56349">
    <property type="entry name" value="DNA breaking-rejoining enzymes"/>
    <property type="match status" value="1"/>
</dbReference>
<dbReference type="GO" id="GO:0015074">
    <property type="term" value="P:DNA integration"/>
    <property type="evidence" value="ECO:0007669"/>
    <property type="project" value="UniProtKB-KW"/>
</dbReference>
<dbReference type="AlphaFoldDB" id="A0A846HGE5"/>
<dbReference type="InterPro" id="IPR004107">
    <property type="entry name" value="Integrase_SAM-like_N"/>
</dbReference>
<protein>
    <submittedName>
        <fullName evidence="8">Tyrosine-type recombinase/integrase</fullName>
    </submittedName>
</protein>
<gene>
    <name evidence="8" type="ORF">PI95_023605</name>
</gene>
<reference evidence="8 9" key="1">
    <citation type="journal article" date="2015" name="Genome Announc.">
        <title>Draft Genome Sequence of Cyanobacterium Hassallia byssoidea Strain VB512170, Isolated from Monuments in India.</title>
        <authorList>
            <person name="Singh D."/>
            <person name="Chandrababunaidu M.M."/>
            <person name="Panda A."/>
            <person name="Sen D."/>
            <person name="Bhattacharyya S."/>
            <person name="Adhikary S.P."/>
            <person name="Tripathy S."/>
        </authorList>
    </citation>
    <scope>NUCLEOTIDE SEQUENCE [LARGE SCALE GENOMIC DNA]</scope>
    <source>
        <strain evidence="8 9">VB512170</strain>
    </source>
</reference>
<evidence type="ECO:0000313" key="9">
    <source>
        <dbReference type="Proteomes" id="UP000031549"/>
    </source>
</evidence>
<keyword evidence="9" id="KW-1185">Reference proteome</keyword>
<keyword evidence="2" id="KW-0229">DNA integration</keyword>
<keyword evidence="4" id="KW-0233">DNA recombination</keyword>
<feature type="domain" description="Core-binding (CB)" evidence="7">
    <location>
        <begin position="23"/>
        <end position="119"/>
    </location>
</feature>
<dbReference type="PANTHER" id="PTHR30349">
    <property type="entry name" value="PHAGE INTEGRASE-RELATED"/>
    <property type="match status" value="1"/>
</dbReference>
<dbReference type="InterPro" id="IPR013762">
    <property type="entry name" value="Integrase-like_cat_sf"/>
</dbReference>
<dbReference type="EMBL" id="JTCM02000070">
    <property type="protein sequence ID" value="NEU75461.1"/>
    <property type="molecule type" value="Genomic_DNA"/>
</dbReference>
<dbReference type="Pfam" id="PF02899">
    <property type="entry name" value="Phage_int_SAM_1"/>
    <property type="match status" value="1"/>
</dbReference>
<dbReference type="InterPro" id="IPR050090">
    <property type="entry name" value="Tyrosine_recombinase_XerCD"/>
</dbReference>
<sequence>MKVQRVRLPNTDSVTWTVLGDDYLPIRPIEQFISYLESIERSPNTIRAYAHHLKLYWEFLRDTNRDWTKIKISDLAEFISYLRQPQVGVLSLQPQEARRTETTVNVIITSVCVLYDYQERLGTVKEIPIYSQMIQGRQYKSFLHHINKSKPVKTKLIKLKEPKRIPKTLTQEQVTGLITACDRFRDKFLIFLLYETGMRIGQALGLRHSDIKSWDNLIKIVPRCDNANGARAKTKEEYNVHVTKELMEFYSRYLLGEFNECDSDYVFINLWDGVIGQPMKYPAVADLFRRLSKKTGIKFNAHMMRHTHGTELARSGWDASYIQKRLGHSDVQTTIKTYINLNDDDLKEAYKEYLDKPKK</sequence>
<evidence type="ECO:0000256" key="4">
    <source>
        <dbReference type="ARBA" id="ARBA00023172"/>
    </source>
</evidence>
<evidence type="ECO:0000256" key="5">
    <source>
        <dbReference type="PROSITE-ProRule" id="PRU01248"/>
    </source>
</evidence>
<comment type="similarity">
    <text evidence="1">Belongs to the 'phage' integrase family.</text>
</comment>
<dbReference type="Pfam" id="PF00589">
    <property type="entry name" value="Phage_integrase"/>
    <property type="match status" value="1"/>
</dbReference>
<evidence type="ECO:0000259" key="6">
    <source>
        <dbReference type="PROSITE" id="PS51898"/>
    </source>
</evidence>
<dbReference type="InterPro" id="IPR011010">
    <property type="entry name" value="DNA_brk_join_enz"/>
</dbReference>